<dbReference type="PANTHER" id="PTHR48459:SF1">
    <property type="entry name" value="CUE DOMAIN-CONTAINING PROTEIN"/>
    <property type="match status" value="1"/>
</dbReference>
<keyword evidence="4" id="KW-1185">Reference proteome</keyword>
<evidence type="ECO:0000256" key="2">
    <source>
        <dbReference type="SAM" id="MobiDB-lite"/>
    </source>
</evidence>
<dbReference type="AlphaFoldDB" id="A0A6A3CE65"/>
<gene>
    <name evidence="3" type="ORF">F3Y22_tig00005459pilonHSYRG00352</name>
</gene>
<dbReference type="EMBL" id="VEPZ02000307">
    <property type="protein sequence ID" value="KAE8727615.1"/>
    <property type="molecule type" value="Genomic_DNA"/>
</dbReference>
<evidence type="ECO:0000256" key="1">
    <source>
        <dbReference type="SAM" id="Coils"/>
    </source>
</evidence>
<accession>A0A6A3CE65</accession>
<evidence type="ECO:0000313" key="4">
    <source>
        <dbReference type="Proteomes" id="UP000436088"/>
    </source>
</evidence>
<dbReference type="PANTHER" id="PTHR48459">
    <property type="entry name" value="CUE DOMAIN-CONTAINING PROTEIN"/>
    <property type="match status" value="1"/>
</dbReference>
<dbReference type="Proteomes" id="UP000436088">
    <property type="component" value="Unassembled WGS sequence"/>
</dbReference>
<feature type="compositionally biased region" description="Polar residues" evidence="2">
    <location>
        <begin position="437"/>
        <end position="448"/>
    </location>
</feature>
<name>A0A6A3CE65_HIBSY</name>
<feature type="compositionally biased region" description="Basic and acidic residues" evidence="2">
    <location>
        <begin position="449"/>
        <end position="463"/>
    </location>
</feature>
<reference evidence="3" key="1">
    <citation type="submission" date="2019-09" db="EMBL/GenBank/DDBJ databases">
        <title>Draft genome information of white flower Hibiscus syriacus.</title>
        <authorList>
            <person name="Kim Y.-M."/>
        </authorList>
    </citation>
    <scope>NUCLEOTIDE SEQUENCE [LARGE SCALE GENOMIC DNA]</scope>
    <source>
        <strain evidence="3">YM2019G1</strain>
    </source>
</reference>
<feature type="region of interest" description="Disordered" evidence="2">
    <location>
        <begin position="413"/>
        <end position="476"/>
    </location>
</feature>
<sequence length="476" mass="53190">MFLTKRKCCLNVTPNHLVFLTPSALVDSRILKAVAIENSKDFFLTEPESSRATNFHDLAVDLVYSAPCSGFLYAAADEESNQLTRRKVLVGKRSCSSTEPSLETSEAPNMAAGSKFHENNNNEAADVDNSMLHANLETEEVNTGPQTLKMCFPGLPRTSSSNGAMVGEENSAGLVVPLYSPEQFPEGVRTDQHFESGYVIHSIHLRNKKKTMESIMNLMKEVELEEAAAEQAKEEAAKVYGEKAILVTEVKELENRLLSLSDERDKSLSILDEMRRTLKARQFAAQELMRAAVQEKLEKEESARNALAEQEPLWWGWLKSPRFKGRRRKKIPSYMSFLWTAVKLLTHCKYELVIGKIYDCYIYDGHASGVEVEISVICEDIRVLKQRFDERILFSKSISSSQTSCILASSGSSLKSATSDLGSGQWETAKTPKKRSLTPSVDGQSPKSRSSDERNKADGKELSDDGWGIFDRDAEF</sequence>
<proteinExistence type="predicted"/>
<keyword evidence="1" id="KW-0175">Coiled coil</keyword>
<protein>
    <submittedName>
        <fullName evidence="3">Uncharacterized protein</fullName>
    </submittedName>
</protein>
<feature type="coiled-coil region" evidence="1">
    <location>
        <begin position="205"/>
        <end position="263"/>
    </location>
</feature>
<comment type="caution">
    <text evidence="3">The sequence shown here is derived from an EMBL/GenBank/DDBJ whole genome shotgun (WGS) entry which is preliminary data.</text>
</comment>
<organism evidence="3 4">
    <name type="scientific">Hibiscus syriacus</name>
    <name type="common">Rose of Sharon</name>
    <dbReference type="NCBI Taxonomy" id="106335"/>
    <lineage>
        <taxon>Eukaryota</taxon>
        <taxon>Viridiplantae</taxon>
        <taxon>Streptophyta</taxon>
        <taxon>Embryophyta</taxon>
        <taxon>Tracheophyta</taxon>
        <taxon>Spermatophyta</taxon>
        <taxon>Magnoliopsida</taxon>
        <taxon>eudicotyledons</taxon>
        <taxon>Gunneridae</taxon>
        <taxon>Pentapetalae</taxon>
        <taxon>rosids</taxon>
        <taxon>malvids</taxon>
        <taxon>Malvales</taxon>
        <taxon>Malvaceae</taxon>
        <taxon>Malvoideae</taxon>
        <taxon>Hibiscus</taxon>
    </lineage>
</organism>
<evidence type="ECO:0000313" key="3">
    <source>
        <dbReference type="EMBL" id="KAE8727615.1"/>
    </source>
</evidence>